<dbReference type="Proteomes" id="UP000308121">
    <property type="component" value="Unassembled WGS sequence"/>
</dbReference>
<dbReference type="OrthoDB" id="5177758at2"/>
<evidence type="ECO:0000313" key="2">
    <source>
        <dbReference type="Proteomes" id="UP000308121"/>
    </source>
</evidence>
<organism evidence="1 2">
    <name type="scientific">Cellulomonas hominis</name>
    <dbReference type="NCBI Taxonomy" id="156981"/>
    <lineage>
        <taxon>Bacteria</taxon>
        <taxon>Bacillati</taxon>
        <taxon>Actinomycetota</taxon>
        <taxon>Actinomycetes</taxon>
        <taxon>Micrococcales</taxon>
        <taxon>Cellulomonadaceae</taxon>
        <taxon>Cellulomonas</taxon>
    </lineage>
</organism>
<sequence length="371" mass="41141">MASFGYRAYRFEIVRSRTQEPLDLTDETLVEKFRDVLNVLASSGTIFGDPGKRLPPTSVDGERVTQPTLTVASLIEVSPLHLHALIMHGEQGLHESYAEPGSESRNIAAGSAQAAYRVDFLLPRSGTSGVLVAEVISNRDVTKLLKSHFVHASRAIRESERNAHKVRARELRKQGERSPSMPDLFAIDLQIYRLADPEQIRGILMGAKKTEAVFSQHETSAVDGSKVVRKRELRVLIETPLEVESTVDRVSNWVDRFREGTSLSTAEAVLEMEQDLNLEDLDLDFDDVGVVVTPVNGSPRLFGPGFLKEIFTYQLGARQPSMLGYYRAVLNKVVMLAGVHQIELSLRSAEEVAECLLDSAPENSVEASRED</sequence>
<evidence type="ECO:0000313" key="1">
    <source>
        <dbReference type="EMBL" id="TKR27165.1"/>
    </source>
</evidence>
<gene>
    <name evidence="1" type="ORF">FA014_02065</name>
</gene>
<reference evidence="1 2" key="1">
    <citation type="submission" date="2019-05" db="EMBL/GenBank/DDBJ databases">
        <title>Genome sequence of Cellulomonas hominis strain CS1.</title>
        <authorList>
            <person name="Belmont J."/>
            <person name="Maclea K.S."/>
        </authorList>
    </citation>
    <scope>NUCLEOTIDE SEQUENCE [LARGE SCALE GENOMIC DNA]</scope>
    <source>
        <strain evidence="1 2">CS1</strain>
    </source>
</reference>
<dbReference type="RefSeq" id="WP_154728053.1">
    <property type="nucleotide sequence ID" value="NZ_SZYE01000006.1"/>
</dbReference>
<proteinExistence type="predicted"/>
<protein>
    <submittedName>
        <fullName evidence="1">Uncharacterized protein</fullName>
    </submittedName>
</protein>
<dbReference type="EMBL" id="SZYE01000006">
    <property type="protein sequence ID" value="TKR27165.1"/>
    <property type="molecule type" value="Genomic_DNA"/>
</dbReference>
<accession>A0A7Z8NR83</accession>
<dbReference type="AlphaFoldDB" id="A0A7Z8NR83"/>
<comment type="caution">
    <text evidence="1">The sequence shown here is derived from an EMBL/GenBank/DDBJ whole genome shotgun (WGS) entry which is preliminary data.</text>
</comment>
<name>A0A7Z8NR83_9CELL</name>